<dbReference type="InterPro" id="IPR050109">
    <property type="entry name" value="HTH-type_TetR-like_transc_reg"/>
</dbReference>
<keyword evidence="2" id="KW-0805">Transcription regulation</keyword>
<evidence type="ECO:0000256" key="4">
    <source>
        <dbReference type="ARBA" id="ARBA00023163"/>
    </source>
</evidence>
<dbReference type="Pfam" id="PF13977">
    <property type="entry name" value="TetR_C_6"/>
    <property type="match status" value="1"/>
</dbReference>
<keyword evidence="4" id="KW-0804">Transcription</keyword>
<feature type="domain" description="HTH tetR-type" evidence="6">
    <location>
        <begin position="1"/>
        <end position="55"/>
    </location>
</feature>
<evidence type="ECO:0000259" key="6">
    <source>
        <dbReference type="PROSITE" id="PS50977"/>
    </source>
</evidence>
<dbReference type="InterPro" id="IPR001647">
    <property type="entry name" value="HTH_TetR"/>
</dbReference>
<dbReference type="Pfam" id="PF00440">
    <property type="entry name" value="TetR_N"/>
    <property type="match status" value="1"/>
</dbReference>
<gene>
    <name evidence="7" type="ORF">WQQ_00800</name>
    <name evidence="8" type="ORF">WQQ_02670</name>
</gene>
<evidence type="ECO:0000256" key="3">
    <source>
        <dbReference type="ARBA" id="ARBA00023125"/>
    </source>
</evidence>
<dbReference type="InterPro" id="IPR036271">
    <property type="entry name" value="Tet_transcr_reg_TetR-rel_C_sf"/>
</dbReference>
<dbReference type="PATRIC" id="fig|1172194.4.peg.255"/>
<sequence>MFEAAIGLIIESGIPGATLAAIGERAGYSRGLVTHRYGNKANLLAHVHDVVVADWINRVQQAVGDHSGREALSRIVDALHAFVREEPNEIRAMYLLRFASIDPSAQFRTNVAKAHAAQRRDVQRWIELGKKSGSVHAGIDAALVAELFCSAADGLIYRWLVNPKLPIKALHSLLKCEVVRALSLGHA</sequence>
<keyword evidence="1" id="KW-0678">Repressor</keyword>
<keyword evidence="3 5" id="KW-0238">DNA-binding</keyword>
<evidence type="ECO:0000256" key="1">
    <source>
        <dbReference type="ARBA" id="ARBA00022491"/>
    </source>
</evidence>
<dbReference type="PANTHER" id="PTHR30055">
    <property type="entry name" value="HTH-TYPE TRANSCRIPTIONAL REGULATOR RUTR"/>
    <property type="match status" value="1"/>
</dbReference>
<dbReference type="PROSITE" id="PS50977">
    <property type="entry name" value="HTH_TETR_2"/>
    <property type="match status" value="1"/>
</dbReference>
<keyword evidence="9" id="KW-1185">Reference proteome</keyword>
<dbReference type="SUPFAM" id="SSF48498">
    <property type="entry name" value="Tetracyclin repressor-like, C-terminal domain"/>
    <property type="match status" value="1"/>
</dbReference>
<protein>
    <submittedName>
        <fullName evidence="7">TetR family transcriptional regulator</fullName>
    </submittedName>
</protein>
<evidence type="ECO:0000256" key="5">
    <source>
        <dbReference type="PROSITE-ProRule" id="PRU00335"/>
    </source>
</evidence>
<evidence type="ECO:0000313" key="9">
    <source>
        <dbReference type="Proteomes" id="UP000003704"/>
    </source>
</evidence>
<organism evidence="7 9">
    <name type="scientific">Hydrocarboniphaga effusa AP103</name>
    <dbReference type="NCBI Taxonomy" id="1172194"/>
    <lineage>
        <taxon>Bacteria</taxon>
        <taxon>Pseudomonadati</taxon>
        <taxon>Pseudomonadota</taxon>
        <taxon>Gammaproteobacteria</taxon>
        <taxon>Nevskiales</taxon>
        <taxon>Nevskiaceae</taxon>
        <taxon>Hydrocarboniphaga</taxon>
    </lineage>
</organism>
<dbReference type="AlphaFoldDB" id="I8T872"/>
<reference evidence="7 9" key="1">
    <citation type="journal article" date="2012" name="J. Bacteriol.">
        <title>Genome Sequence of n-Alkane-Degrading Hydrocarboniphaga effusa Strain AP103T (ATCC BAA-332T).</title>
        <authorList>
            <person name="Chang H.K."/>
            <person name="Zylstra G.J."/>
            <person name="Chae J.C."/>
        </authorList>
    </citation>
    <scope>NUCLEOTIDE SEQUENCE [LARGE SCALE GENOMIC DNA]</scope>
    <source>
        <strain evidence="7 9">AP103</strain>
    </source>
</reference>
<evidence type="ECO:0000313" key="8">
    <source>
        <dbReference type="EMBL" id="EIT70130.1"/>
    </source>
</evidence>
<accession>I8T872</accession>
<comment type="caution">
    <text evidence="7">The sequence shown here is derived from an EMBL/GenBank/DDBJ whole genome shotgun (WGS) entry which is preliminary data.</text>
</comment>
<dbReference type="InterPro" id="IPR009057">
    <property type="entry name" value="Homeodomain-like_sf"/>
</dbReference>
<dbReference type="SUPFAM" id="SSF46689">
    <property type="entry name" value="Homeodomain-like"/>
    <property type="match status" value="1"/>
</dbReference>
<dbReference type="EMBL" id="AKGD01000001">
    <property type="protein sequence ID" value="EIT70130.1"/>
    <property type="molecule type" value="Genomic_DNA"/>
</dbReference>
<evidence type="ECO:0000313" key="7">
    <source>
        <dbReference type="EMBL" id="EIT69943.1"/>
    </source>
</evidence>
<proteinExistence type="predicted"/>
<dbReference type="GO" id="GO:0003700">
    <property type="term" value="F:DNA-binding transcription factor activity"/>
    <property type="evidence" value="ECO:0007669"/>
    <property type="project" value="TreeGrafter"/>
</dbReference>
<reference evidence="7" key="2">
    <citation type="submission" date="2012-05" db="EMBL/GenBank/DDBJ databases">
        <authorList>
            <person name="Park J.-H."/>
            <person name="Zylstra G.J."/>
            <person name="Chae J.-C."/>
        </authorList>
    </citation>
    <scope>NUCLEOTIDE SEQUENCE</scope>
    <source>
        <strain evidence="7">AP103</strain>
    </source>
</reference>
<dbReference type="InterPro" id="IPR039538">
    <property type="entry name" value="BetI_C"/>
</dbReference>
<dbReference type="GO" id="GO:0000976">
    <property type="term" value="F:transcription cis-regulatory region binding"/>
    <property type="evidence" value="ECO:0007669"/>
    <property type="project" value="TreeGrafter"/>
</dbReference>
<evidence type="ECO:0000256" key="2">
    <source>
        <dbReference type="ARBA" id="ARBA00023015"/>
    </source>
</evidence>
<dbReference type="STRING" id="1172194.WQQ_00800"/>
<dbReference type="Proteomes" id="UP000003704">
    <property type="component" value="Unassembled WGS sequence"/>
</dbReference>
<name>I8T872_9GAMM</name>
<feature type="DNA-binding region" description="H-T-H motif" evidence="5">
    <location>
        <begin position="18"/>
        <end position="37"/>
    </location>
</feature>
<dbReference type="Gene3D" id="1.10.357.10">
    <property type="entry name" value="Tetracycline Repressor, domain 2"/>
    <property type="match status" value="1"/>
</dbReference>
<dbReference type="PANTHER" id="PTHR30055:SF234">
    <property type="entry name" value="HTH-TYPE TRANSCRIPTIONAL REGULATOR BETI"/>
    <property type="match status" value="1"/>
</dbReference>
<dbReference type="EMBL" id="AKGD01000001">
    <property type="protein sequence ID" value="EIT69943.1"/>
    <property type="molecule type" value="Genomic_DNA"/>
</dbReference>